<comment type="similarity">
    <text evidence="7">Belongs to the purine/pyrimidine phosphoribosyltransferase family. PyrE subfamily.</text>
</comment>
<dbReference type="InterPro" id="IPR023031">
    <property type="entry name" value="OPRT"/>
</dbReference>
<feature type="domain" description="Phosphoribosyltransferase" evidence="8">
    <location>
        <begin position="53"/>
        <end position="161"/>
    </location>
</feature>
<protein>
    <recommendedName>
        <fullName evidence="2 7">Orotate phosphoribosyltransferase</fullName>
        <shortName evidence="7">OPRT</shortName>
        <shortName evidence="7">OPRTase</shortName>
        <ecNumber evidence="2 7">2.4.2.10</ecNumber>
    </recommendedName>
</protein>
<dbReference type="GO" id="GO:0019856">
    <property type="term" value="P:pyrimidine nucleobase biosynthetic process"/>
    <property type="evidence" value="ECO:0007669"/>
    <property type="project" value="InterPro"/>
</dbReference>
<sequence>MDKKKDFTMNTQDVIDIFKQADAILEGHFILTSGRHSATYMQKAKVFMHADLTEKLCRGLAEKIKKSIEGEIDYVVGPAIGGLIPSYETSRHLGVPSLWVERVNGIFELRRFEIKKGARVVIVEDIVTTGLSIRETIEALVAAGAEVLASACILDRSGGKVNVGVPLIALAEYEITSYTSDALPAELSVLPAIKPGSRNI</sequence>
<keyword evidence="6 7" id="KW-0665">Pyrimidine biosynthesis</keyword>
<dbReference type="PANTHER" id="PTHR19278:SF9">
    <property type="entry name" value="URIDINE 5'-MONOPHOSPHATE SYNTHASE"/>
    <property type="match status" value="1"/>
</dbReference>
<evidence type="ECO:0000256" key="2">
    <source>
        <dbReference type="ARBA" id="ARBA00011971"/>
    </source>
</evidence>
<dbReference type="UniPathway" id="UPA00070">
    <property type="reaction ID" value="UER00119"/>
</dbReference>
<dbReference type="InterPro" id="IPR029057">
    <property type="entry name" value="PRTase-like"/>
</dbReference>
<comment type="subunit">
    <text evidence="7">Homodimer.</text>
</comment>
<name>A0A336NDP4_BARGR</name>
<dbReference type="HAMAP" id="MF_01208">
    <property type="entry name" value="PyrE"/>
    <property type="match status" value="1"/>
</dbReference>
<dbReference type="EC" id="2.4.2.10" evidence="2 7"/>
<evidence type="ECO:0000256" key="1">
    <source>
        <dbReference type="ARBA" id="ARBA00004889"/>
    </source>
</evidence>
<comment type="cofactor">
    <cofactor evidence="7">
        <name>Mg(2+)</name>
        <dbReference type="ChEBI" id="CHEBI:18420"/>
    </cofactor>
</comment>
<dbReference type="InterPro" id="IPR000836">
    <property type="entry name" value="PRTase_dom"/>
</dbReference>
<comment type="function">
    <text evidence="7">Catalyzes the transfer of a ribosyl phosphate group from 5-phosphoribose 1-diphosphate to orotate, leading to the formation of orotidine monophosphate (OMP).</text>
</comment>
<dbReference type="Pfam" id="PF00156">
    <property type="entry name" value="Pribosyltran"/>
    <property type="match status" value="1"/>
</dbReference>
<feature type="binding site" evidence="7">
    <location>
        <position position="156"/>
    </location>
    <ligand>
        <name>orotate</name>
        <dbReference type="ChEBI" id="CHEBI:30839"/>
    </ligand>
</feature>
<evidence type="ECO:0000313" key="10">
    <source>
        <dbReference type="Proteomes" id="UP000253846"/>
    </source>
</evidence>
<organism evidence="9 10">
    <name type="scientific">Bartonella grahamii</name>
    <dbReference type="NCBI Taxonomy" id="33045"/>
    <lineage>
        <taxon>Bacteria</taxon>
        <taxon>Pseudomonadati</taxon>
        <taxon>Pseudomonadota</taxon>
        <taxon>Alphaproteobacteria</taxon>
        <taxon>Hyphomicrobiales</taxon>
        <taxon>Bartonellaceae</taxon>
        <taxon>Bartonella</taxon>
    </lineage>
</organism>
<dbReference type="CDD" id="cd06223">
    <property type="entry name" value="PRTases_typeI"/>
    <property type="match status" value="1"/>
</dbReference>
<feature type="binding site" evidence="7">
    <location>
        <position position="128"/>
    </location>
    <ligand>
        <name>orotate</name>
        <dbReference type="ChEBI" id="CHEBI:30839"/>
    </ligand>
</feature>
<reference evidence="9 10" key="1">
    <citation type="submission" date="2018-06" db="EMBL/GenBank/DDBJ databases">
        <authorList>
            <consortium name="Pathogen Informatics"/>
            <person name="Doyle S."/>
        </authorList>
    </citation>
    <scope>NUCLEOTIDE SEQUENCE [LARGE SCALE GENOMIC DNA]</scope>
    <source>
        <strain evidence="9 10">NCTC12860</strain>
    </source>
</reference>
<keyword evidence="3 7" id="KW-0328">Glycosyltransferase</keyword>
<keyword evidence="5 7" id="KW-0460">Magnesium</keyword>
<evidence type="ECO:0000256" key="5">
    <source>
        <dbReference type="ARBA" id="ARBA00022842"/>
    </source>
</evidence>
<gene>
    <name evidence="7 9" type="primary">pyrE</name>
    <name evidence="9" type="ORF">NCTC12860_01602</name>
</gene>
<dbReference type="Gene3D" id="3.40.50.2020">
    <property type="match status" value="1"/>
</dbReference>
<comment type="pathway">
    <text evidence="1 7">Pyrimidine metabolism; UMP biosynthesis via de novo pathway; UMP from orotate: step 1/2.</text>
</comment>
<evidence type="ECO:0000313" key="9">
    <source>
        <dbReference type="EMBL" id="SSZ40453.1"/>
    </source>
</evidence>
<dbReference type="GO" id="GO:0004588">
    <property type="term" value="F:orotate phosphoribosyltransferase activity"/>
    <property type="evidence" value="ECO:0007669"/>
    <property type="project" value="UniProtKB-UniRule"/>
</dbReference>
<dbReference type="SUPFAM" id="SSF53271">
    <property type="entry name" value="PRTase-like"/>
    <property type="match status" value="1"/>
</dbReference>
<evidence type="ECO:0000256" key="4">
    <source>
        <dbReference type="ARBA" id="ARBA00022679"/>
    </source>
</evidence>
<feature type="binding site" description="in other chain" evidence="7">
    <location>
        <begin position="124"/>
        <end position="132"/>
    </location>
    <ligand>
        <name>5-phospho-alpha-D-ribose 1-diphosphate</name>
        <dbReference type="ChEBI" id="CHEBI:58017"/>
        <note>ligand shared between dimeric partners</note>
    </ligand>
</feature>
<keyword evidence="4 7" id="KW-0808">Transferase</keyword>
<evidence type="ECO:0000259" key="8">
    <source>
        <dbReference type="Pfam" id="PF00156"/>
    </source>
</evidence>
<comment type="catalytic activity">
    <reaction evidence="7">
        <text>orotidine 5'-phosphate + diphosphate = orotate + 5-phospho-alpha-D-ribose 1-diphosphate</text>
        <dbReference type="Rhea" id="RHEA:10380"/>
        <dbReference type="ChEBI" id="CHEBI:30839"/>
        <dbReference type="ChEBI" id="CHEBI:33019"/>
        <dbReference type="ChEBI" id="CHEBI:57538"/>
        <dbReference type="ChEBI" id="CHEBI:58017"/>
        <dbReference type="EC" id="2.4.2.10"/>
    </reaction>
</comment>
<dbReference type="InterPro" id="IPR006273">
    <property type="entry name" value="Orotate_PRibTrfase_bac"/>
</dbReference>
<evidence type="ECO:0000256" key="3">
    <source>
        <dbReference type="ARBA" id="ARBA00022676"/>
    </source>
</evidence>
<dbReference type="AlphaFoldDB" id="A0A336NDP4"/>
<dbReference type="NCBIfam" id="TIGR01367">
    <property type="entry name" value="pyrE_Therm"/>
    <property type="match status" value="1"/>
</dbReference>
<dbReference type="GO" id="GO:0044205">
    <property type="term" value="P:'de novo' UMP biosynthetic process"/>
    <property type="evidence" value="ECO:0007669"/>
    <property type="project" value="UniProtKB-UniRule"/>
</dbReference>
<dbReference type="GO" id="GO:0000287">
    <property type="term" value="F:magnesium ion binding"/>
    <property type="evidence" value="ECO:0007669"/>
    <property type="project" value="UniProtKB-UniRule"/>
</dbReference>
<evidence type="ECO:0000256" key="6">
    <source>
        <dbReference type="ARBA" id="ARBA00022975"/>
    </source>
</evidence>
<comment type="caution">
    <text evidence="7">Lacks conserved residue(s) required for the propagation of feature annotation.</text>
</comment>
<accession>A0A336NDP4</accession>
<dbReference type="PANTHER" id="PTHR19278">
    <property type="entry name" value="OROTATE PHOSPHORIBOSYLTRANSFERASE"/>
    <property type="match status" value="1"/>
</dbReference>
<dbReference type="Proteomes" id="UP000253846">
    <property type="component" value="Unassembled WGS sequence"/>
</dbReference>
<proteinExistence type="inferred from homology"/>
<dbReference type="EMBL" id="UFTD01000002">
    <property type="protein sequence ID" value="SSZ40453.1"/>
    <property type="molecule type" value="Genomic_DNA"/>
</dbReference>
<evidence type="ECO:0000256" key="7">
    <source>
        <dbReference type="HAMAP-Rule" id="MF_01208"/>
    </source>
</evidence>